<organism evidence="1 2">
    <name type="scientific">Chryseobacterium arachidis</name>
    <dbReference type="NCBI Taxonomy" id="1416778"/>
    <lineage>
        <taxon>Bacteria</taxon>
        <taxon>Pseudomonadati</taxon>
        <taxon>Bacteroidota</taxon>
        <taxon>Flavobacteriia</taxon>
        <taxon>Flavobacteriales</taxon>
        <taxon>Weeksellaceae</taxon>
        <taxon>Chryseobacterium group</taxon>
        <taxon>Chryseobacterium</taxon>
    </lineage>
</organism>
<accession>A0A1M4UUZ1</accession>
<proteinExistence type="predicted"/>
<dbReference type="EMBL" id="FQUT01000001">
    <property type="protein sequence ID" value="SHE60522.1"/>
    <property type="molecule type" value="Genomic_DNA"/>
</dbReference>
<evidence type="ECO:0000313" key="2">
    <source>
        <dbReference type="Proteomes" id="UP000184518"/>
    </source>
</evidence>
<dbReference type="Proteomes" id="UP000184518">
    <property type="component" value="Unassembled WGS sequence"/>
</dbReference>
<dbReference type="RefSeq" id="WP_072953124.1">
    <property type="nucleotide sequence ID" value="NZ_FQUT01000001.1"/>
</dbReference>
<dbReference type="STRING" id="1416778.SAMN05443633_101605"/>
<evidence type="ECO:0000313" key="1">
    <source>
        <dbReference type="EMBL" id="SHE60522.1"/>
    </source>
</evidence>
<dbReference type="AlphaFoldDB" id="A0A1M4UUZ1"/>
<name>A0A1M4UUZ1_9FLAO</name>
<reference evidence="2" key="1">
    <citation type="submission" date="2016-11" db="EMBL/GenBank/DDBJ databases">
        <authorList>
            <person name="Varghese N."/>
            <person name="Submissions S."/>
        </authorList>
    </citation>
    <scope>NUCLEOTIDE SEQUENCE [LARGE SCALE GENOMIC DNA]</scope>
    <source>
        <strain evidence="2">DSM 27619</strain>
    </source>
</reference>
<keyword evidence="2" id="KW-1185">Reference proteome</keyword>
<sequence>MKENYKKIFWNTVEKLNAELDPDESPGYLINGLFLSYQYSLNQDYIAPEDDDETLIEIFQIGGFEICR</sequence>
<protein>
    <submittedName>
        <fullName evidence="1">Uncharacterized protein</fullName>
    </submittedName>
</protein>
<gene>
    <name evidence="1" type="ORF">SAMN05443633_101605</name>
</gene>